<dbReference type="STRING" id="633440.SAMN05421869_11466"/>
<organism evidence="13 14">
    <name type="scientific">Nonomuraea jiangxiensis</name>
    <dbReference type="NCBI Taxonomy" id="633440"/>
    <lineage>
        <taxon>Bacteria</taxon>
        <taxon>Bacillati</taxon>
        <taxon>Actinomycetota</taxon>
        <taxon>Actinomycetes</taxon>
        <taxon>Streptosporangiales</taxon>
        <taxon>Streptosporangiaceae</taxon>
        <taxon>Nonomuraea</taxon>
    </lineage>
</organism>
<dbReference type="EMBL" id="FNDJ01000014">
    <property type="protein sequence ID" value="SDK14055.1"/>
    <property type="molecule type" value="Genomic_DNA"/>
</dbReference>
<comment type="subcellular location">
    <subcellularLocation>
        <location evidence="1">Cytoplasm</location>
    </subcellularLocation>
</comment>
<feature type="region of interest" description="Disordered" evidence="12">
    <location>
        <begin position="311"/>
        <end position="355"/>
    </location>
</feature>
<gene>
    <name evidence="13" type="ORF">SAMN05421869_11466</name>
</gene>
<dbReference type="CDD" id="cd02440">
    <property type="entry name" value="AdoMet_MTases"/>
    <property type="match status" value="1"/>
</dbReference>
<evidence type="ECO:0000256" key="8">
    <source>
        <dbReference type="ARBA" id="ARBA00022691"/>
    </source>
</evidence>
<keyword evidence="5" id="KW-0963">Cytoplasm</keyword>
<dbReference type="PANTHER" id="PTHR11579:SF0">
    <property type="entry name" value="PROTEIN-L-ISOASPARTATE(D-ASPARTATE) O-METHYLTRANSFERASE"/>
    <property type="match status" value="1"/>
</dbReference>
<keyword evidence="7 13" id="KW-0808">Transferase</keyword>
<dbReference type="GO" id="GO:0005737">
    <property type="term" value="C:cytoplasm"/>
    <property type="evidence" value="ECO:0007669"/>
    <property type="project" value="UniProtKB-SubCell"/>
</dbReference>
<dbReference type="InterPro" id="IPR000682">
    <property type="entry name" value="PCMT"/>
</dbReference>
<evidence type="ECO:0000256" key="12">
    <source>
        <dbReference type="SAM" id="MobiDB-lite"/>
    </source>
</evidence>
<evidence type="ECO:0000256" key="9">
    <source>
        <dbReference type="ARBA" id="ARBA00030757"/>
    </source>
</evidence>
<evidence type="ECO:0000256" key="6">
    <source>
        <dbReference type="ARBA" id="ARBA00022603"/>
    </source>
</evidence>
<keyword evidence="6 13" id="KW-0489">Methyltransferase</keyword>
<evidence type="ECO:0000256" key="7">
    <source>
        <dbReference type="ARBA" id="ARBA00022679"/>
    </source>
</evidence>
<dbReference type="PANTHER" id="PTHR11579">
    <property type="entry name" value="PROTEIN-L-ISOASPARTATE O-METHYLTRANSFERASE"/>
    <property type="match status" value="1"/>
</dbReference>
<evidence type="ECO:0000256" key="4">
    <source>
        <dbReference type="ARBA" id="ARBA00013346"/>
    </source>
</evidence>
<sequence length="355" mass="37454">MVGVSDMAAKHRLELADKIGSASWRKALETVPRELFLGDAVYVPDKTRGDLWTPVRRSDMSTDDWLTLVYADATLVTQVAGITADAATGAVTGCPTSSSTLPSLVVRMLEAAQIGEGDRVLEIGTGTGYSTALMCHRLGNAEVTSVEYDSVIASRARAAITAAGFAPALPQGDGLYGYAENAEYDRVIATCSVRTIPYAWVRQLRAGGTITAPMGGWMGGVAFAHLTLTDGGTASGRFLEDSLYFMTARAHWPPPRPPMVRGIGEARKSRVDPSILEDRTAVWIAQLAIPQAQISWGDGATFLVDAGTGSRAEALSDPGGGGWCDSTGRSGCGMSLKSPSRRGRGRASRINRAVG</sequence>
<proteinExistence type="inferred from homology"/>
<dbReference type="AlphaFoldDB" id="A0A1G8ZI27"/>
<protein>
    <recommendedName>
        <fullName evidence="4">Protein-L-isoaspartate O-methyltransferase</fullName>
        <ecNumber evidence="3">2.1.1.77</ecNumber>
    </recommendedName>
    <alternativeName>
        <fullName evidence="11">L-isoaspartyl protein carboxyl methyltransferase</fullName>
    </alternativeName>
    <alternativeName>
        <fullName evidence="9">Protein L-isoaspartyl methyltransferase</fullName>
    </alternativeName>
    <alternativeName>
        <fullName evidence="10">Protein-beta-aspartate methyltransferase</fullName>
    </alternativeName>
</protein>
<evidence type="ECO:0000256" key="2">
    <source>
        <dbReference type="ARBA" id="ARBA00005369"/>
    </source>
</evidence>
<comment type="similarity">
    <text evidence="2">Belongs to the methyltransferase superfamily. L-isoaspartyl/D-aspartyl protein methyltransferase family.</text>
</comment>
<evidence type="ECO:0000313" key="14">
    <source>
        <dbReference type="Proteomes" id="UP000199202"/>
    </source>
</evidence>
<evidence type="ECO:0000256" key="5">
    <source>
        <dbReference type="ARBA" id="ARBA00022490"/>
    </source>
</evidence>
<accession>A0A1G8ZI27</accession>
<dbReference type="InterPro" id="IPR029063">
    <property type="entry name" value="SAM-dependent_MTases_sf"/>
</dbReference>
<dbReference type="Gene3D" id="3.40.50.150">
    <property type="entry name" value="Vaccinia Virus protein VP39"/>
    <property type="match status" value="1"/>
</dbReference>
<dbReference type="SUPFAM" id="SSF53335">
    <property type="entry name" value="S-adenosyl-L-methionine-dependent methyltransferases"/>
    <property type="match status" value="1"/>
</dbReference>
<dbReference type="EC" id="2.1.1.77" evidence="3"/>
<evidence type="ECO:0000256" key="10">
    <source>
        <dbReference type="ARBA" id="ARBA00031323"/>
    </source>
</evidence>
<dbReference type="GO" id="GO:0032259">
    <property type="term" value="P:methylation"/>
    <property type="evidence" value="ECO:0007669"/>
    <property type="project" value="UniProtKB-KW"/>
</dbReference>
<dbReference type="Proteomes" id="UP000199202">
    <property type="component" value="Unassembled WGS sequence"/>
</dbReference>
<dbReference type="GO" id="GO:0004719">
    <property type="term" value="F:protein-L-isoaspartate (D-aspartate) O-methyltransferase activity"/>
    <property type="evidence" value="ECO:0007669"/>
    <property type="project" value="UniProtKB-EC"/>
</dbReference>
<reference evidence="13 14" key="1">
    <citation type="submission" date="2016-10" db="EMBL/GenBank/DDBJ databases">
        <authorList>
            <person name="de Groot N.N."/>
        </authorList>
    </citation>
    <scope>NUCLEOTIDE SEQUENCE [LARGE SCALE GENOMIC DNA]</scope>
    <source>
        <strain evidence="13 14">CGMCC 4.6533</strain>
    </source>
</reference>
<evidence type="ECO:0000256" key="11">
    <source>
        <dbReference type="ARBA" id="ARBA00031350"/>
    </source>
</evidence>
<dbReference type="Pfam" id="PF01135">
    <property type="entry name" value="PCMT"/>
    <property type="match status" value="1"/>
</dbReference>
<feature type="compositionally biased region" description="Basic residues" evidence="12">
    <location>
        <begin position="339"/>
        <end position="349"/>
    </location>
</feature>
<evidence type="ECO:0000256" key="3">
    <source>
        <dbReference type="ARBA" id="ARBA00011890"/>
    </source>
</evidence>
<name>A0A1G8ZI27_9ACTN</name>
<evidence type="ECO:0000256" key="1">
    <source>
        <dbReference type="ARBA" id="ARBA00004496"/>
    </source>
</evidence>
<keyword evidence="14" id="KW-1185">Reference proteome</keyword>
<evidence type="ECO:0000313" key="13">
    <source>
        <dbReference type="EMBL" id="SDK14055.1"/>
    </source>
</evidence>
<keyword evidence="8" id="KW-0949">S-adenosyl-L-methionine</keyword>